<dbReference type="PANTHER" id="PTHR16260">
    <property type="entry name" value="SIMILAR TO 1700123O20RIK PROTEIN"/>
    <property type="match status" value="1"/>
</dbReference>
<reference evidence="3" key="1">
    <citation type="submission" date="2025-08" db="UniProtKB">
        <authorList>
            <consortium name="RefSeq"/>
        </authorList>
    </citation>
    <scope>IDENTIFICATION</scope>
    <source>
        <strain evidence="3">15112-1751.03</strain>
        <tissue evidence="3">Whole Adult</tissue>
    </source>
</reference>
<dbReference type="Proteomes" id="UP000515160">
    <property type="component" value="Chromosome 2R"/>
</dbReference>
<accession>A0A6P8XJI1</accession>
<keyword evidence="2" id="KW-1185">Reference proteome</keyword>
<sequence length="283" mass="30580">MSMSNLSVDGEFRYIIQWFNEWSELQRDDFVYVLVEYLTREGEAGTGNGNGSYVNGVVNSLATSGVQDKPMSLFQCRIKLFREWNPKWPSDFKCKLQEKINEIDPKVGEKIINELKTPHSMHNGDVAVHLNVNGTSGNSVDCELEQSPTTVSDTLPVTIDSDPTSTSAVVVVNAAIDQTLETDNDNHLAAVLRQETPVDDDDDDVNNDDQVHADTNGTYASSSSASVTTIAVNASPTLQQQQSPLIVEPVEQVENNVSASVIVTVASAAAPPTATAAEIVPVA</sequence>
<dbReference type="InterPro" id="IPR028019">
    <property type="entry name" value="DUF4508"/>
</dbReference>
<evidence type="ECO:0000256" key="1">
    <source>
        <dbReference type="SAM" id="MobiDB-lite"/>
    </source>
</evidence>
<evidence type="ECO:0000313" key="2">
    <source>
        <dbReference type="Proteomes" id="UP000515160"/>
    </source>
</evidence>
<evidence type="ECO:0000313" key="3">
    <source>
        <dbReference type="RefSeq" id="XP_034113094.1"/>
    </source>
</evidence>
<name>A0A6P8XJI1_DROAB</name>
<gene>
    <name evidence="3" type="primary">LOC117573795</name>
</gene>
<dbReference type="PANTHER" id="PTHR16260:SF3">
    <property type="entry name" value="CHROMOSOME 14 OPEN READING FRAME 119-LIKE-RELATED"/>
    <property type="match status" value="1"/>
</dbReference>
<dbReference type="GeneID" id="117573795"/>
<dbReference type="Pfam" id="PF14969">
    <property type="entry name" value="DUF4508"/>
    <property type="match status" value="1"/>
</dbReference>
<dbReference type="AlphaFoldDB" id="A0A6P8XJI1"/>
<protein>
    <submittedName>
        <fullName evidence="3">Uncharacterized protein LOC117573795</fullName>
    </submittedName>
</protein>
<feature type="region of interest" description="Disordered" evidence="1">
    <location>
        <begin position="195"/>
        <end position="223"/>
    </location>
</feature>
<dbReference type="RefSeq" id="XP_034113094.1">
    <property type="nucleotide sequence ID" value="XM_034257203.2"/>
</dbReference>
<dbReference type="OrthoDB" id="6514241at2759"/>
<proteinExistence type="predicted"/>
<feature type="compositionally biased region" description="Acidic residues" evidence="1">
    <location>
        <begin position="197"/>
        <end position="207"/>
    </location>
</feature>
<organism evidence="2 3">
    <name type="scientific">Drosophila albomicans</name>
    <name type="common">Fruit fly</name>
    <dbReference type="NCBI Taxonomy" id="7291"/>
    <lineage>
        <taxon>Eukaryota</taxon>
        <taxon>Metazoa</taxon>
        <taxon>Ecdysozoa</taxon>
        <taxon>Arthropoda</taxon>
        <taxon>Hexapoda</taxon>
        <taxon>Insecta</taxon>
        <taxon>Pterygota</taxon>
        <taxon>Neoptera</taxon>
        <taxon>Endopterygota</taxon>
        <taxon>Diptera</taxon>
        <taxon>Brachycera</taxon>
        <taxon>Muscomorpha</taxon>
        <taxon>Ephydroidea</taxon>
        <taxon>Drosophilidae</taxon>
        <taxon>Drosophila</taxon>
    </lineage>
</organism>